<evidence type="ECO:0000313" key="2">
    <source>
        <dbReference type="Proteomes" id="UP000688947"/>
    </source>
</evidence>
<comment type="caution">
    <text evidence="1">The sequence shown here is derived from an EMBL/GenBank/DDBJ whole genome shotgun (WGS) entry which is preliminary data.</text>
</comment>
<dbReference type="AlphaFoldDB" id="A0A8T1UU79"/>
<proteinExistence type="predicted"/>
<name>A0A8T1UU79_9STRA</name>
<reference evidence="1" key="1">
    <citation type="submission" date="2021-01" db="EMBL/GenBank/DDBJ databases">
        <title>Phytophthora aleatoria, a newly-described species from Pinus radiata is distinct from Phytophthora cactorum isolates based on comparative genomics.</title>
        <authorList>
            <person name="Mcdougal R."/>
            <person name="Panda P."/>
            <person name="Williams N."/>
            <person name="Studholme D.J."/>
        </authorList>
    </citation>
    <scope>NUCLEOTIDE SEQUENCE</scope>
    <source>
        <strain evidence="1">NZFS 3830</strain>
    </source>
</reference>
<protein>
    <submittedName>
        <fullName evidence="1">Uncharacterized protein</fullName>
    </submittedName>
</protein>
<evidence type="ECO:0000313" key="1">
    <source>
        <dbReference type="EMBL" id="KAG6967687.1"/>
    </source>
</evidence>
<dbReference type="VEuPathDB" id="FungiDB:PC110_g3524"/>
<accession>A0A8T1UU79</accession>
<dbReference type="OrthoDB" id="96297at2759"/>
<dbReference type="EMBL" id="JAENGZ010000138">
    <property type="protein sequence ID" value="KAG6967687.1"/>
    <property type="molecule type" value="Genomic_DNA"/>
</dbReference>
<dbReference type="Proteomes" id="UP000688947">
    <property type="component" value="Unassembled WGS sequence"/>
</dbReference>
<organism evidence="1 2">
    <name type="scientific">Phytophthora cactorum</name>
    <dbReference type="NCBI Taxonomy" id="29920"/>
    <lineage>
        <taxon>Eukaryota</taxon>
        <taxon>Sar</taxon>
        <taxon>Stramenopiles</taxon>
        <taxon>Oomycota</taxon>
        <taxon>Peronosporomycetes</taxon>
        <taxon>Peronosporales</taxon>
        <taxon>Peronosporaceae</taxon>
        <taxon>Phytophthora</taxon>
    </lineage>
</organism>
<gene>
    <name evidence="1" type="ORF">JG687_00004148</name>
</gene>
<sequence>MLFLVRVNLTNGELPVGLQANDFPKSLMDIEFCVTNLRILPDDLDLKWPKFGTIYFESCNLSTVPASLVRLSPYVTSLALNPISSIPESLLTSTAGYVHVGGTLITELPQTVNVSPFFKLRVDRTNISFFWDWIDPMVANAGRIYNSLPTILATDSPYCSELQRIFEEKQSNFSIPWHQGQSMTLSNASPENWVTLKKAVSCEAWTQTLYPVEFEDKYSKIKAELG</sequence>